<dbReference type="InterPro" id="IPR027417">
    <property type="entry name" value="P-loop_NTPase"/>
</dbReference>
<dbReference type="AlphaFoldDB" id="A0A0S4TPH3"/>
<accession>A0A0S4TPH3</accession>
<name>A0A0S4TPH3_RALSL</name>
<dbReference type="PATRIC" id="fig|305.106.peg.1069"/>
<organism evidence="1">
    <name type="scientific">Ralstonia solanacearum</name>
    <name type="common">Pseudomonas solanacearum</name>
    <dbReference type="NCBI Taxonomy" id="305"/>
    <lineage>
        <taxon>Bacteria</taxon>
        <taxon>Pseudomonadati</taxon>
        <taxon>Pseudomonadota</taxon>
        <taxon>Betaproteobacteria</taxon>
        <taxon>Burkholderiales</taxon>
        <taxon>Burkholderiaceae</taxon>
        <taxon>Ralstonia</taxon>
        <taxon>Ralstonia solanacearum species complex</taxon>
    </lineage>
</organism>
<dbReference type="EMBL" id="LN899819">
    <property type="protein sequence ID" value="CUV11902.1"/>
    <property type="molecule type" value="Genomic_DNA"/>
</dbReference>
<proteinExistence type="predicted"/>
<dbReference type="Gene3D" id="3.40.50.300">
    <property type="entry name" value="P-loop containing nucleotide triphosphate hydrolases"/>
    <property type="match status" value="1"/>
</dbReference>
<evidence type="ECO:0000313" key="1">
    <source>
        <dbReference type="EMBL" id="CUV11902.1"/>
    </source>
</evidence>
<gene>
    <name evidence="1" type="ORF">RUN39_v1_260049</name>
</gene>
<dbReference type="InterPro" id="IPR008868">
    <property type="entry name" value="TniB"/>
</dbReference>
<sequence length="286" mass="31865">MSYSAKALQVALRISQIRIHHPAFKETLDGVGRIIQLGNNLEHPFGACVLAPSGAGKSLLIESVRHNVCNWPFLRSQSVLVASLKEAPTVAQIQEDLLADFNYAIPLRSGRKTNAVLFNVLVASIEQHDIQMIALDEFHHVFLARKDEVRTAIIDWLKRLMTRIKRPVLLCGIESLRTIESGDAQLTTRITSIFSMPIFKNDENWLGVIAGFVSATREVDLSILREQATLIFKATQGVMRTLKTLIMEVAMIAVDADQTKAEIEHLRLAFQRIVGSGSTQDNPFVL</sequence>
<reference evidence="1" key="1">
    <citation type="submission" date="2015-10" db="EMBL/GenBank/DDBJ databases">
        <authorList>
            <person name="Gilbert D.G."/>
        </authorList>
    </citation>
    <scope>NUCLEOTIDE SEQUENCE</scope>
    <source>
        <strain evidence="1">Phyl III-seqv23</strain>
    </source>
</reference>
<dbReference type="SUPFAM" id="SSF52540">
    <property type="entry name" value="P-loop containing nucleoside triphosphate hydrolases"/>
    <property type="match status" value="1"/>
</dbReference>
<protein>
    <submittedName>
        <fullName evidence="1">Uncharacterized protein</fullName>
    </submittedName>
</protein>
<dbReference type="Pfam" id="PF05621">
    <property type="entry name" value="TniB"/>
    <property type="match status" value="1"/>
</dbReference>